<evidence type="ECO:0000256" key="2">
    <source>
        <dbReference type="ARBA" id="ARBA00010407"/>
    </source>
</evidence>
<name>A0AAN7KLF1_TRANT</name>
<dbReference type="GO" id="GO:0004843">
    <property type="term" value="F:cysteine-type deubiquitinase activity"/>
    <property type="evidence" value="ECO:0007669"/>
    <property type="project" value="UniProtKB-EC"/>
</dbReference>
<dbReference type="InterPro" id="IPR038765">
    <property type="entry name" value="Papain-like_cys_pep_sf"/>
</dbReference>
<keyword evidence="5" id="KW-0378">Hydrolase</keyword>
<evidence type="ECO:0000313" key="8">
    <source>
        <dbReference type="EMBL" id="KAK4769286.1"/>
    </source>
</evidence>
<dbReference type="Pfam" id="PF02338">
    <property type="entry name" value="OTU"/>
    <property type="match status" value="1"/>
</dbReference>
<sequence>MAADDPDVVRWNLHLLDVCSISNAGSCNTITQYDSDHSHVEYVSENYVDTESVENDEMIARAFQEELSRLALHEAPEESTSGIDNSQASVLAQDWVNPSKRVTNSQNDAEENDSELRAIPNRKEKADDVARTHISCSSAEDISHFDDIIDQLHIVDELELDGEVGKRLNQMVSIPHVPKVNGEIPSPDEEMSDHQRLLNRLEIYDLIENRIQGDGNCQFRAISDQLYRSPEYHRFVRQQVIQQLKSHPEIYSGYVPMAYAEYLNKMSKGGEWGDHVTLQAAADTYGIKIFVITSFKDTCYIEILPHEQKSARVIFLSFWAEVHYNSIYPEGELPAPENRKKKKWWMFL</sequence>
<evidence type="ECO:0000313" key="9">
    <source>
        <dbReference type="Proteomes" id="UP001346149"/>
    </source>
</evidence>
<dbReference type="EMBL" id="JAXQNO010000021">
    <property type="protein sequence ID" value="KAK4769286.1"/>
    <property type="molecule type" value="Genomic_DNA"/>
</dbReference>
<accession>A0AAN7KLF1</accession>
<dbReference type="AlphaFoldDB" id="A0AAN7KLF1"/>
<gene>
    <name evidence="8" type="ORF">SAY86_027436</name>
</gene>
<dbReference type="Gene3D" id="3.90.70.80">
    <property type="match status" value="1"/>
</dbReference>
<proteinExistence type="inferred from homology"/>
<dbReference type="GO" id="GO:0016579">
    <property type="term" value="P:protein deubiquitination"/>
    <property type="evidence" value="ECO:0007669"/>
    <property type="project" value="TreeGrafter"/>
</dbReference>
<comment type="catalytic activity">
    <reaction evidence="1">
        <text>Thiol-dependent hydrolysis of ester, thioester, amide, peptide and isopeptide bonds formed by the C-terminal Gly of ubiquitin (a 76-residue protein attached to proteins as an intracellular targeting signal).</text>
        <dbReference type="EC" id="3.4.19.12"/>
    </reaction>
</comment>
<keyword evidence="9" id="KW-1185">Reference proteome</keyword>
<dbReference type="Proteomes" id="UP001346149">
    <property type="component" value="Unassembled WGS sequence"/>
</dbReference>
<dbReference type="EC" id="3.4.19.12" evidence="3"/>
<protein>
    <recommendedName>
        <fullName evidence="3">ubiquitinyl hydrolase 1</fullName>
        <ecNumber evidence="3">3.4.19.12</ecNumber>
    </recommendedName>
</protein>
<organism evidence="8 9">
    <name type="scientific">Trapa natans</name>
    <name type="common">Water chestnut</name>
    <dbReference type="NCBI Taxonomy" id="22666"/>
    <lineage>
        <taxon>Eukaryota</taxon>
        <taxon>Viridiplantae</taxon>
        <taxon>Streptophyta</taxon>
        <taxon>Embryophyta</taxon>
        <taxon>Tracheophyta</taxon>
        <taxon>Spermatophyta</taxon>
        <taxon>Magnoliopsida</taxon>
        <taxon>eudicotyledons</taxon>
        <taxon>Gunneridae</taxon>
        <taxon>Pentapetalae</taxon>
        <taxon>rosids</taxon>
        <taxon>malvids</taxon>
        <taxon>Myrtales</taxon>
        <taxon>Lythraceae</taxon>
        <taxon>Trapa</taxon>
    </lineage>
</organism>
<evidence type="ECO:0000256" key="4">
    <source>
        <dbReference type="ARBA" id="ARBA00022786"/>
    </source>
</evidence>
<dbReference type="PANTHER" id="PTHR12419">
    <property type="entry name" value="OTU DOMAIN CONTAINING PROTEIN"/>
    <property type="match status" value="1"/>
</dbReference>
<comment type="caution">
    <text evidence="8">The sequence shown here is derived from an EMBL/GenBank/DDBJ whole genome shotgun (WGS) entry which is preliminary data.</text>
</comment>
<evidence type="ECO:0000256" key="6">
    <source>
        <dbReference type="SAM" id="MobiDB-lite"/>
    </source>
</evidence>
<evidence type="ECO:0000259" key="7">
    <source>
        <dbReference type="PROSITE" id="PS50802"/>
    </source>
</evidence>
<evidence type="ECO:0000256" key="5">
    <source>
        <dbReference type="ARBA" id="ARBA00022801"/>
    </source>
</evidence>
<dbReference type="InterPro" id="IPR050704">
    <property type="entry name" value="Peptidase_C85-like"/>
</dbReference>
<feature type="region of interest" description="Disordered" evidence="6">
    <location>
        <begin position="94"/>
        <end position="114"/>
    </location>
</feature>
<dbReference type="CDD" id="cd22751">
    <property type="entry name" value="OTU_plant_OTU9-like"/>
    <property type="match status" value="1"/>
</dbReference>
<comment type="similarity">
    <text evidence="2">Belongs to the peptidase C85 family.</text>
</comment>
<dbReference type="PROSITE" id="PS50802">
    <property type="entry name" value="OTU"/>
    <property type="match status" value="1"/>
</dbReference>
<keyword evidence="4" id="KW-0833">Ubl conjugation pathway</keyword>
<dbReference type="FunFam" id="3.90.70.80:FF:000001">
    <property type="entry name" value="OTU domain-containing protein"/>
    <property type="match status" value="1"/>
</dbReference>
<dbReference type="SUPFAM" id="SSF54001">
    <property type="entry name" value="Cysteine proteinases"/>
    <property type="match status" value="1"/>
</dbReference>
<dbReference type="PANTHER" id="PTHR12419:SF90">
    <property type="entry name" value="OS02G0819500 PROTEIN"/>
    <property type="match status" value="1"/>
</dbReference>
<feature type="domain" description="OTU" evidence="7">
    <location>
        <begin position="206"/>
        <end position="330"/>
    </location>
</feature>
<reference evidence="8 9" key="1">
    <citation type="journal article" date="2023" name="Hortic Res">
        <title>Pangenome of water caltrop reveals structural variations and asymmetric subgenome divergence after allopolyploidization.</title>
        <authorList>
            <person name="Zhang X."/>
            <person name="Chen Y."/>
            <person name="Wang L."/>
            <person name="Yuan Y."/>
            <person name="Fang M."/>
            <person name="Shi L."/>
            <person name="Lu R."/>
            <person name="Comes H.P."/>
            <person name="Ma Y."/>
            <person name="Chen Y."/>
            <person name="Huang G."/>
            <person name="Zhou Y."/>
            <person name="Zheng Z."/>
            <person name="Qiu Y."/>
        </authorList>
    </citation>
    <scope>NUCLEOTIDE SEQUENCE [LARGE SCALE GENOMIC DNA]</scope>
    <source>
        <strain evidence="8">F231</strain>
    </source>
</reference>
<evidence type="ECO:0000256" key="1">
    <source>
        <dbReference type="ARBA" id="ARBA00000707"/>
    </source>
</evidence>
<evidence type="ECO:0000256" key="3">
    <source>
        <dbReference type="ARBA" id="ARBA00012759"/>
    </source>
</evidence>
<dbReference type="InterPro" id="IPR003323">
    <property type="entry name" value="OTU_dom"/>
</dbReference>